<accession>A0ABY7H0L4</accession>
<name>A0ABY7H0L4_9BACT</name>
<reference evidence="2" key="1">
    <citation type="submission" date="2022-11" db="EMBL/GenBank/DDBJ databases">
        <title>Minimal conservation of predation-associated metabolite biosynthetic gene clusters underscores biosynthetic potential of Myxococcota including descriptions for ten novel species: Archangium lansinium sp. nov., Myxococcus landrumus sp. nov., Nannocystis bai.</title>
        <authorList>
            <person name="Ahearne A."/>
            <person name="Stevens C."/>
            <person name="Dowd S."/>
        </authorList>
    </citation>
    <scope>NUCLEOTIDE SEQUENCE</scope>
    <source>
        <strain evidence="2">Fl3</strain>
    </source>
</reference>
<feature type="transmembrane region" description="Helical" evidence="1">
    <location>
        <begin position="161"/>
        <end position="180"/>
    </location>
</feature>
<gene>
    <name evidence="2" type="ORF">O0S08_41975</name>
</gene>
<dbReference type="Proteomes" id="UP001164459">
    <property type="component" value="Chromosome"/>
</dbReference>
<evidence type="ECO:0000313" key="2">
    <source>
        <dbReference type="EMBL" id="WAS92789.1"/>
    </source>
</evidence>
<keyword evidence="3" id="KW-1185">Reference proteome</keyword>
<evidence type="ECO:0000256" key="1">
    <source>
        <dbReference type="SAM" id="Phobius"/>
    </source>
</evidence>
<organism evidence="2 3">
    <name type="scientific">Nannocystis punicea</name>
    <dbReference type="NCBI Taxonomy" id="2995304"/>
    <lineage>
        <taxon>Bacteria</taxon>
        <taxon>Pseudomonadati</taxon>
        <taxon>Myxococcota</taxon>
        <taxon>Polyangia</taxon>
        <taxon>Nannocystales</taxon>
        <taxon>Nannocystaceae</taxon>
        <taxon>Nannocystis</taxon>
    </lineage>
</organism>
<dbReference type="EMBL" id="CP114040">
    <property type="protein sequence ID" value="WAS92789.1"/>
    <property type="molecule type" value="Genomic_DNA"/>
</dbReference>
<dbReference type="RefSeq" id="WP_269035145.1">
    <property type="nucleotide sequence ID" value="NZ_CP114040.1"/>
</dbReference>
<feature type="transmembrane region" description="Helical" evidence="1">
    <location>
        <begin position="102"/>
        <end position="119"/>
    </location>
</feature>
<evidence type="ECO:0000313" key="3">
    <source>
        <dbReference type="Proteomes" id="UP001164459"/>
    </source>
</evidence>
<keyword evidence="1" id="KW-0472">Membrane</keyword>
<dbReference type="InterPro" id="IPR009078">
    <property type="entry name" value="Ferritin-like_SF"/>
</dbReference>
<keyword evidence="1" id="KW-0812">Transmembrane</keyword>
<keyword evidence="1" id="KW-1133">Transmembrane helix</keyword>
<protein>
    <recommendedName>
        <fullName evidence="4">Ferritin-like domain-containing protein</fullName>
    </recommendedName>
</protein>
<proteinExistence type="predicted"/>
<evidence type="ECO:0008006" key="4">
    <source>
        <dbReference type="Google" id="ProtNLM"/>
    </source>
</evidence>
<sequence length="226" mass="24419">MPTIDAEGVPEAWRAPLGRSLAIFQVGESGEGRIVREIERSRLGGIDADYRAALKLFVKEEGRHARILAAMVRALGGSLRRTAWTDRLFVHGRRLLGLRLKLLVLLAAEVIGIGFYGLLAGRLGGCPIGQVLREICGDEEAHLEFHCAFFRLQTASPWRRALFSAAWFAVAAAACAVVLIDHRPTLRALAIDGAPRRLWGLVVAVRRRVCADGVAAAAPGRASVAA</sequence>
<dbReference type="SUPFAM" id="SSF47240">
    <property type="entry name" value="Ferritin-like"/>
    <property type="match status" value="1"/>
</dbReference>